<dbReference type="RefSeq" id="WP_067503045.1">
    <property type="nucleotide sequence ID" value="NZ_QNRE01000004.1"/>
</dbReference>
<accession>A0A366DN92</accession>
<dbReference type="InterPro" id="IPR051532">
    <property type="entry name" value="Ester_Hydrolysis_Enzymes"/>
</dbReference>
<dbReference type="Proteomes" id="UP000252586">
    <property type="component" value="Unassembled WGS sequence"/>
</dbReference>
<dbReference type="InterPro" id="IPR036514">
    <property type="entry name" value="SGNH_hydro_sf"/>
</dbReference>
<dbReference type="OrthoDB" id="5196031at2"/>
<gene>
    <name evidence="2" type="ORF">DFR74_104263</name>
</gene>
<name>A0A366DN92_9NOCA</name>
<protein>
    <submittedName>
        <fullName evidence="2">Lysophospholipase L1-like esterase</fullName>
    </submittedName>
</protein>
<sequence length="200" mass="21257">MGGSDVRVCFVGDSFVAGVGDPVCAGWAGRVAAVAHGAGVALTAYNLGVRRQTSTDIAKRWFAECAQRLPSGVDGRVVFSFGVNDTMEEDGVRRVPADASAANLVKMLGQAADRGWSALVVEPPPVDDDAHNTRIARLGDRFASVCAEEHVPFVRVHEQLRADEVWLREVRAGDGAHPSAGGYEAFAALVTPAWLDWLAD</sequence>
<evidence type="ECO:0000313" key="2">
    <source>
        <dbReference type="EMBL" id="RBO91560.1"/>
    </source>
</evidence>
<reference evidence="2 3" key="1">
    <citation type="submission" date="2018-06" db="EMBL/GenBank/DDBJ databases">
        <title>Genomic Encyclopedia of Type Strains, Phase IV (KMG-IV): sequencing the most valuable type-strain genomes for metagenomic binning, comparative biology and taxonomic classification.</title>
        <authorList>
            <person name="Goeker M."/>
        </authorList>
    </citation>
    <scope>NUCLEOTIDE SEQUENCE [LARGE SCALE GENOMIC DNA]</scope>
    <source>
        <strain evidence="2 3">DSM 44599</strain>
    </source>
</reference>
<proteinExistence type="predicted"/>
<dbReference type="InterPro" id="IPR013830">
    <property type="entry name" value="SGNH_hydro"/>
</dbReference>
<dbReference type="PANTHER" id="PTHR30383">
    <property type="entry name" value="THIOESTERASE 1/PROTEASE 1/LYSOPHOSPHOLIPASE L1"/>
    <property type="match status" value="1"/>
</dbReference>
<dbReference type="Pfam" id="PF13472">
    <property type="entry name" value="Lipase_GDSL_2"/>
    <property type="match status" value="1"/>
</dbReference>
<comment type="caution">
    <text evidence="2">The sequence shown here is derived from an EMBL/GenBank/DDBJ whole genome shotgun (WGS) entry which is preliminary data.</text>
</comment>
<dbReference type="GO" id="GO:0004622">
    <property type="term" value="F:phosphatidylcholine lysophospholipase activity"/>
    <property type="evidence" value="ECO:0007669"/>
    <property type="project" value="TreeGrafter"/>
</dbReference>
<evidence type="ECO:0000313" key="3">
    <source>
        <dbReference type="Proteomes" id="UP000252586"/>
    </source>
</evidence>
<dbReference type="Gene3D" id="3.40.50.1110">
    <property type="entry name" value="SGNH hydrolase"/>
    <property type="match status" value="1"/>
</dbReference>
<dbReference type="PANTHER" id="PTHR30383:SF5">
    <property type="entry name" value="SGNH HYDROLASE-TYPE ESTERASE DOMAIN-CONTAINING PROTEIN"/>
    <property type="match status" value="1"/>
</dbReference>
<dbReference type="AlphaFoldDB" id="A0A366DN92"/>
<keyword evidence="3" id="KW-1185">Reference proteome</keyword>
<organism evidence="2 3">
    <name type="scientific">Nocardia puris</name>
    <dbReference type="NCBI Taxonomy" id="208602"/>
    <lineage>
        <taxon>Bacteria</taxon>
        <taxon>Bacillati</taxon>
        <taxon>Actinomycetota</taxon>
        <taxon>Actinomycetes</taxon>
        <taxon>Mycobacteriales</taxon>
        <taxon>Nocardiaceae</taxon>
        <taxon>Nocardia</taxon>
    </lineage>
</organism>
<evidence type="ECO:0000259" key="1">
    <source>
        <dbReference type="Pfam" id="PF13472"/>
    </source>
</evidence>
<feature type="domain" description="SGNH hydrolase-type esterase" evidence="1">
    <location>
        <begin position="10"/>
        <end position="185"/>
    </location>
</feature>
<dbReference type="STRING" id="1210090.GCA_001613185_00676"/>
<dbReference type="SUPFAM" id="SSF52266">
    <property type="entry name" value="SGNH hydrolase"/>
    <property type="match status" value="1"/>
</dbReference>
<dbReference type="EMBL" id="QNRE01000004">
    <property type="protein sequence ID" value="RBO91560.1"/>
    <property type="molecule type" value="Genomic_DNA"/>
</dbReference>